<dbReference type="EMBL" id="QUSW01000009">
    <property type="protein sequence ID" value="RQP21909.1"/>
    <property type="molecule type" value="Genomic_DNA"/>
</dbReference>
<accession>A0A3N7JKS8</accession>
<gene>
    <name evidence="1" type="ORF">DZC73_26075</name>
</gene>
<reference evidence="1 2" key="2">
    <citation type="submission" date="2018-12" db="EMBL/GenBank/DDBJ databases">
        <title>Rhizobacter gummiphilus sp. nov., a rubber-degrading bacterium isolated from the soil of a botanical garden in Japan.</title>
        <authorList>
            <person name="Shunsuke S.S."/>
        </authorList>
    </citation>
    <scope>NUCLEOTIDE SEQUENCE [LARGE SCALE GENOMIC DNA]</scope>
    <source>
        <strain evidence="1 2">S-16</strain>
    </source>
</reference>
<keyword evidence="2" id="KW-1185">Reference proteome</keyword>
<sequence>MALYFAVPVIRDDNGAEDVFYYAPTGRGPDRWKTRWTRVDPPVLNSKSQDATGDLLMLVQPSEKEIRQFAPDHPQLDPSVTLFAGVAKTLGSDNLLPNFYMAQQFNNLPAVVVSVVEQTRRGLILTFVRRDILSNMVPPPIVGLMASTDPEIKNSTDGV</sequence>
<comment type="caution">
    <text evidence="1">The sequence shown here is derived from an EMBL/GenBank/DDBJ whole genome shotgun (WGS) entry which is preliminary data.</text>
</comment>
<name>A0A3N7JKS8_9BURK</name>
<organism evidence="1 2">
    <name type="scientific">Piscinibacter terrae</name>
    <dbReference type="NCBI Taxonomy" id="2496871"/>
    <lineage>
        <taxon>Bacteria</taxon>
        <taxon>Pseudomonadati</taxon>
        <taxon>Pseudomonadota</taxon>
        <taxon>Betaproteobacteria</taxon>
        <taxon>Burkholderiales</taxon>
        <taxon>Sphaerotilaceae</taxon>
        <taxon>Piscinibacter</taxon>
    </lineage>
</organism>
<dbReference type="AlphaFoldDB" id="A0A3N7JKS8"/>
<evidence type="ECO:0000313" key="2">
    <source>
        <dbReference type="Proteomes" id="UP000267464"/>
    </source>
</evidence>
<dbReference type="OrthoDB" id="9944713at2"/>
<reference evidence="1 2" key="1">
    <citation type="submission" date="2018-08" db="EMBL/GenBank/DDBJ databases">
        <authorList>
            <person name="Khan S.A."/>
            <person name="Jeon C.O."/>
            <person name="Chun B.H."/>
            <person name="Jeong S.E."/>
        </authorList>
    </citation>
    <scope>NUCLEOTIDE SEQUENCE [LARGE SCALE GENOMIC DNA]</scope>
    <source>
        <strain evidence="1 2">S-16</strain>
    </source>
</reference>
<dbReference type="Proteomes" id="UP000267464">
    <property type="component" value="Unassembled WGS sequence"/>
</dbReference>
<evidence type="ECO:0000313" key="1">
    <source>
        <dbReference type="EMBL" id="RQP21909.1"/>
    </source>
</evidence>
<dbReference type="RefSeq" id="WP_124543319.1">
    <property type="nucleotide sequence ID" value="NZ_QUSW01000009.1"/>
</dbReference>
<protein>
    <submittedName>
        <fullName evidence="1">Uncharacterized protein</fullName>
    </submittedName>
</protein>
<proteinExistence type="predicted"/>